<reference evidence="2" key="1">
    <citation type="journal article" date="2022" name="Plant J.">
        <title>Strategies of tolerance reflected in two North American maple genomes.</title>
        <authorList>
            <person name="McEvoy S.L."/>
            <person name="Sezen U.U."/>
            <person name="Trouern-Trend A."/>
            <person name="McMahon S.M."/>
            <person name="Schaberg P.G."/>
            <person name="Yang J."/>
            <person name="Wegrzyn J.L."/>
            <person name="Swenson N.G."/>
        </authorList>
    </citation>
    <scope>NUCLEOTIDE SEQUENCE</scope>
    <source>
        <strain evidence="2">91603</strain>
    </source>
</reference>
<gene>
    <name evidence="2" type="ORF">LWI28_010253</name>
</gene>
<evidence type="ECO:0000313" key="3">
    <source>
        <dbReference type="Proteomes" id="UP001064489"/>
    </source>
</evidence>
<dbReference type="AlphaFoldDB" id="A0AAD5P6X8"/>
<evidence type="ECO:0000313" key="2">
    <source>
        <dbReference type="EMBL" id="KAI9200594.1"/>
    </source>
</evidence>
<feature type="domain" description="Putative plant transposon protein" evidence="1">
    <location>
        <begin position="28"/>
        <end position="135"/>
    </location>
</feature>
<sequence>MINDHFNTLNYDDISFGYTGNDSLKPTLAKVLHGTEDDRWESKHELKQLELPQLLAFWNIFLSFSLLPTLHRTILGEVRASILYCFLAETRIDIGQVIHNAIIDAGRINVRPDAKLKPIIFPSLITALLKKDGVPELNTDEISVVGSDLEDIDAKFNFELGSDDETDEDYKGVSKLDQVLSTVKEIIEGTEFLHKRMDLFEAELRHQGDDAADIRKELCLRLYHRRRPASSV</sequence>
<evidence type="ECO:0000259" key="1">
    <source>
        <dbReference type="Pfam" id="PF20167"/>
    </source>
</evidence>
<reference evidence="2" key="2">
    <citation type="submission" date="2023-02" db="EMBL/GenBank/DDBJ databases">
        <authorList>
            <person name="Swenson N.G."/>
            <person name="Wegrzyn J.L."/>
            <person name="Mcevoy S.L."/>
        </authorList>
    </citation>
    <scope>NUCLEOTIDE SEQUENCE</scope>
    <source>
        <strain evidence="2">91603</strain>
        <tissue evidence="2">Leaf</tissue>
    </source>
</reference>
<organism evidence="2 3">
    <name type="scientific">Acer negundo</name>
    <name type="common">Box elder</name>
    <dbReference type="NCBI Taxonomy" id="4023"/>
    <lineage>
        <taxon>Eukaryota</taxon>
        <taxon>Viridiplantae</taxon>
        <taxon>Streptophyta</taxon>
        <taxon>Embryophyta</taxon>
        <taxon>Tracheophyta</taxon>
        <taxon>Spermatophyta</taxon>
        <taxon>Magnoliopsida</taxon>
        <taxon>eudicotyledons</taxon>
        <taxon>Gunneridae</taxon>
        <taxon>Pentapetalae</taxon>
        <taxon>rosids</taxon>
        <taxon>malvids</taxon>
        <taxon>Sapindales</taxon>
        <taxon>Sapindaceae</taxon>
        <taxon>Hippocastanoideae</taxon>
        <taxon>Acereae</taxon>
        <taxon>Acer</taxon>
    </lineage>
</organism>
<dbReference type="EMBL" id="JAJSOW010000001">
    <property type="protein sequence ID" value="KAI9200594.1"/>
    <property type="molecule type" value="Genomic_DNA"/>
</dbReference>
<keyword evidence="3" id="KW-1185">Reference proteome</keyword>
<dbReference type="Proteomes" id="UP001064489">
    <property type="component" value="Chromosome 9"/>
</dbReference>
<protein>
    <recommendedName>
        <fullName evidence="1">Putative plant transposon protein domain-containing protein</fullName>
    </recommendedName>
</protein>
<proteinExistence type="predicted"/>
<dbReference type="InterPro" id="IPR046796">
    <property type="entry name" value="Transposase_32_dom"/>
</dbReference>
<accession>A0AAD5P6X8</accession>
<dbReference type="Pfam" id="PF20167">
    <property type="entry name" value="Transposase_32"/>
    <property type="match status" value="1"/>
</dbReference>
<name>A0AAD5P6X8_ACENE</name>
<comment type="caution">
    <text evidence="2">The sequence shown here is derived from an EMBL/GenBank/DDBJ whole genome shotgun (WGS) entry which is preliminary data.</text>
</comment>